<dbReference type="EMBL" id="JAYWVC010000085">
    <property type="protein sequence ID" value="MED7824832.1"/>
    <property type="molecule type" value="Genomic_DNA"/>
</dbReference>
<dbReference type="PANTHER" id="PTHR43780:SF2">
    <property type="entry name" value="1-AMINOCYCLOPROPANE-1-CARBOXYLATE DEAMINASE-RELATED"/>
    <property type="match status" value="1"/>
</dbReference>
<protein>
    <submittedName>
        <fullName evidence="5">Pyridoxal-phosphate dependent enzyme</fullName>
    </submittedName>
</protein>
<evidence type="ECO:0000256" key="1">
    <source>
        <dbReference type="ARBA" id="ARBA00001933"/>
    </source>
</evidence>
<dbReference type="InterPro" id="IPR027278">
    <property type="entry name" value="ACCD_DCysDesulf"/>
</dbReference>
<dbReference type="PANTHER" id="PTHR43780">
    <property type="entry name" value="1-AMINOCYCLOPROPANE-1-CARBOXYLATE DEAMINASE-RELATED"/>
    <property type="match status" value="1"/>
</dbReference>
<evidence type="ECO:0000313" key="5">
    <source>
        <dbReference type="EMBL" id="MED7824832.1"/>
    </source>
</evidence>
<evidence type="ECO:0000313" key="6">
    <source>
        <dbReference type="Proteomes" id="UP001333996"/>
    </source>
</evidence>
<dbReference type="Gene3D" id="3.40.50.1100">
    <property type="match status" value="2"/>
</dbReference>
<evidence type="ECO:0000256" key="2">
    <source>
        <dbReference type="ARBA" id="ARBA00008639"/>
    </source>
</evidence>
<comment type="cofactor">
    <cofactor evidence="1">
        <name>pyridoxal 5'-phosphate</name>
        <dbReference type="ChEBI" id="CHEBI:597326"/>
    </cofactor>
</comment>
<evidence type="ECO:0000259" key="4">
    <source>
        <dbReference type="Pfam" id="PF00291"/>
    </source>
</evidence>
<feature type="domain" description="Tryptophan synthase beta chain-like PALP" evidence="4">
    <location>
        <begin position="11"/>
        <end position="309"/>
    </location>
</feature>
<organism evidence="5 6">
    <name type="scientific">Streptomyces chiangmaiensis</name>
    <dbReference type="NCBI Taxonomy" id="766497"/>
    <lineage>
        <taxon>Bacteria</taxon>
        <taxon>Bacillati</taxon>
        <taxon>Actinomycetota</taxon>
        <taxon>Actinomycetes</taxon>
        <taxon>Kitasatosporales</taxon>
        <taxon>Streptomycetaceae</taxon>
        <taxon>Streptomyces</taxon>
    </lineage>
</organism>
<reference evidence="5" key="1">
    <citation type="submission" date="2024-01" db="EMBL/GenBank/DDBJ databases">
        <title>First draft genome sequence data of TA4-1, the type strain of Gram-positive actinobacterium Streptomyces chiangmaiensis.</title>
        <authorList>
            <person name="Yasawong M."/>
            <person name="Nantapong N."/>
        </authorList>
    </citation>
    <scope>NUCLEOTIDE SEQUENCE</scope>
    <source>
        <strain evidence="5">TA4-1</strain>
    </source>
</reference>
<evidence type="ECO:0000256" key="3">
    <source>
        <dbReference type="ARBA" id="ARBA00022898"/>
    </source>
</evidence>
<dbReference type="Proteomes" id="UP001333996">
    <property type="component" value="Unassembled WGS sequence"/>
</dbReference>
<dbReference type="InterPro" id="IPR036052">
    <property type="entry name" value="TrpB-like_PALP_sf"/>
</dbReference>
<dbReference type="PIRSF" id="PIRSF006278">
    <property type="entry name" value="ACCD_DCysDesulf"/>
    <property type="match status" value="1"/>
</dbReference>
<dbReference type="SUPFAM" id="SSF53686">
    <property type="entry name" value="Tryptophan synthase beta subunit-like PLP-dependent enzymes"/>
    <property type="match status" value="1"/>
</dbReference>
<comment type="similarity">
    <text evidence="2">Belongs to the ACC deaminase/D-cysteine desulfhydrase family.</text>
</comment>
<dbReference type="RefSeq" id="WP_329509259.1">
    <property type="nucleotide sequence ID" value="NZ_BAAAYZ010000279.1"/>
</dbReference>
<dbReference type="Pfam" id="PF00291">
    <property type="entry name" value="PALP"/>
    <property type="match status" value="1"/>
</dbReference>
<name>A0ABU7FL58_9ACTN</name>
<dbReference type="InterPro" id="IPR001926">
    <property type="entry name" value="TrpB-like_PALP"/>
</dbReference>
<gene>
    <name evidence="5" type="ORF">VXC91_23285</name>
</gene>
<accession>A0ABU7FL58</accession>
<sequence>MALIPSPFPLAVLPTPLVRAHRLEQALGCGPVLVKRDDLIGFSCAGNKARPLEYLLGAARTEGCDVLVTGGGPGSNFCQAAAVAARTAGLDCVLVVPGASPAVLSPNLAMARACGARLHFTGEDREFVDAAVEAVASDLAAEGRRPLPLPRGGSTPVGALGFAMAARELAGQLDTLGMEPEAIVVATGSGGTQAGLVAGLRGLAKNWRLIGASVSRPVDEISARVLDIARGCARHHGSWELPRPEHVEVVDARGPGFGIPSAGDTRFARLAMETEGLVLDATYTAKSFRVTAELLQSGTPGPVVFWHTGGLVPAVAAFTQVRNT</sequence>
<keyword evidence="3" id="KW-0663">Pyridoxal phosphate</keyword>
<comment type="caution">
    <text evidence="5">The sequence shown here is derived from an EMBL/GenBank/DDBJ whole genome shotgun (WGS) entry which is preliminary data.</text>
</comment>
<proteinExistence type="inferred from homology"/>
<keyword evidence="6" id="KW-1185">Reference proteome</keyword>